<dbReference type="InterPro" id="IPR027993">
    <property type="entry name" value="DUF4495"/>
</dbReference>
<accession>A0AAV7W918</accession>
<reference evidence="2" key="1">
    <citation type="journal article" date="2022" name="bioRxiv">
        <title>Sequencing and chromosome-scale assembly of the giantPleurodeles waltlgenome.</title>
        <authorList>
            <person name="Brown T."/>
            <person name="Elewa A."/>
            <person name="Iarovenko S."/>
            <person name="Subramanian E."/>
            <person name="Araus A.J."/>
            <person name="Petzold A."/>
            <person name="Susuki M."/>
            <person name="Suzuki K.-i.T."/>
            <person name="Hayashi T."/>
            <person name="Toyoda A."/>
            <person name="Oliveira C."/>
            <person name="Osipova E."/>
            <person name="Leigh N.D."/>
            <person name="Simon A."/>
            <person name="Yun M.H."/>
        </authorList>
    </citation>
    <scope>NUCLEOTIDE SEQUENCE</scope>
    <source>
        <strain evidence="2">20211129_DDA</strain>
        <tissue evidence="2">Liver</tissue>
    </source>
</reference>
<evidence type="ECO:0000313" key="2">
    <source>
        <dbReference type="EMBL" id="KAJ1208599.1"/>
    </source>
</evidence>
<evidence type="ECO:0000313" key="3">
    <source>
        <dbReference type="Proteomes" id="UP001066276"/>
    </source>
</evidence>
<dbReference type="Pfam" id="PF14906">
    <property type="entry name" value="DUF4495"/>
    <property type="match status" value="1"/>
</dbReference>
<keyword evidence="3" id="KW-1185">Reference proteome</keyword>
<dbReference type="PANTHER" id="PTHR33960:SF1">
    <property type="entry name" value="SIMILAR TO KIAA0825 PROTEIN"/>
    <property type="match status" value="1"/>
</dbReference>
<protein>
    <recommendedName>
        <fullName evidence="4">KIAA0825</fullName>
    </recommendedName>
</protein>
<dbReference type="PANTHER" id="PTHR33960">
    <property type="entry name" value="SIMILAR TO KIAA0825 PROTEIN"/>
    <property type="match status" value="1"/>
</dbReference>
<dbReference type="EMBL" id="JANPWB010000002">
    <property type="protein sequence ID" value="KAJ1208599.1"/>
    <property type="molecule type" value="Genomic_DNA"/>
</dbReference>
<name>A0AAV7W918_PLEWA</name>
<evidence type="ECO:0008006" key="4">
    <source>
        <dbReference type="Google" id="ProtNLM"/>
    </source>
</evidence>
<evidence type="ECO:0000256" key="1">
    <source>
        <dbReference type="SAM" id="MobiDB-lite"/>
    </source>
</evidence>
<sequence>MIHGCKWPKMESPPEYSLDLSYLDCLVDMVPEDPEIQHILSDIDEELKANALRVEQCLQKLQSEINETCPSELIQDTAGCLLWLNNCSFNSLKPSSTPHGELLEFLRTLLSLLKKQQMEEEAILDLLQDISNRCGVLFPRTPSGTSFHFTSRSSLHAVDDDSSMDVTTVWNDVRLHLRRFLVDKLQSWQGVSSVQSQVQLRAQCLQHLLFLYPESETLTKYQSIQKKLVMDLLNNRTWPTMDEINFEKVVQSYQTSFSVLYKTIREDLVLLSGMIEPASAVKFINETFLEMITEEVAALLKRLGDLHFKEDTRNALKMIRGKHRGAVHAVDSQEPMKKGINVCLHSHQLRSLSQLIKLLLWLEDRVKELYTETLCNPCCRDIDLHFKGKERRSQGAPRRGGGELLAEETEASESRAQPERLPRGAEPAGPRFGWRDALEELSPSVTRCLAAAVDDSSSKILQEEQEQQSTALGWPLSLVSLRQTVPSGTKQEEERPRRILKFCSDIMEELDTLLPLALACRGESLQEMRASFVEACCKVATAVLARLEMRTSEVPSKGPVQTLHAALSSAVYIHQRFTLYEGLMGESNKKSLFLVPVQRYQEFISALRSHITNYCVTVCATSVLQDAESHHWEDRKAFYEGERCSFSIQMWHYFCCGLRHDLWTVLPPKTAQEILAEVLEESLGLLSFRYSQAHPSYKRSPQIRIDVTTVLLCVEHFLWSVCRSVRELCNPTQELCHRILNINSHCNNLLIALFVISAPLKVLYKAFQDGFGDHSPTSREQDIDWRHWLYRMEPSIRPSLPKTPSAREMTTLGQLKLLLSQPYCNQALLLETLLHHDCLIAGILISHSTLVQLQYEDSTNSANSCPGKQTTLTEAIFRVLSHCTLSPRSLCTVLERCFEEHQLWSLLSKMSVNIGTESEPEVFRCLRQSLIDSVMGLVKQIISLILAWDTKKNRGSYPHTQSVTEALLRTVPKGWNYLRKERDLTQSGGNFTALAAQAVSVVFAKLPSVIASLLPSVKYFFLLSEQKLSDCHPRSKEAGLLVWSTLTILSQVLKDGSTAEHLTGALLNRWSLERLGTISVCLEAILTMHESSLQQDTQRVVQSIEKQRPRWIQNQILKAKRLSMEGFPATPEDAAAGEEGGCTLGLTEQKINMMVLDICHKPGGSDYLRQIYHIIQLNEEYLKEILISPNNKRTTNRPLTLDIKGFEERNLIFDPFQAFILPGTTLFNEQSAVNEWNWGWASLLPSCRGLNEATFRAMLAQRWEMKEDADLEEEDEKAMLDHLKDVVLTQEPSALDL</sequence>
<gene>
    <name evidence="2" type="ORF">NDU88_003982</name>
</gene>
<organism evidence="2 3">
    <name type="scientific">Pleurodeles waltl</name>
    <name type="common">Iberian ribbed newt</name>
    <dbReference type="NCBI Taxonomy" id="8319"/>
    <lineage>
        <taxon>Eukaryota</taxon>
        <taxon>Metazoa</taxon>
        <taxon>Chordata</taxon>
        <taxon>Craniata</taxon>
        <taxon>Vertebrata</taxon>
        <taxon>Euteleostomi</taxon>
        <taxon>Amphibia</taxon>
        <taxon>Batrachia</taxon>
        <taxon>Caudata</taxon>
        <taxon>Salamandroidea</taxon>
        <taxon>Salamandridae</taxon>
        <taxon>Pleurodelinae</taxon>
        <taxon>Pleurodeles</taxon>
    </lineage>
</organism>
<feature type="compositionally biased region" description="Basic and acidic residues" evidence="1">
    <location>
        <begin position="412"/>
        <end position="423"/>
    </location>
</feature>
<comment type="caution">
    <text evidence="2">The sequence shown here is derived from an EMBL/GenBank/DDBJ whole genome shotgun (WGS) entry which is preliminary data.</text>
</comment>
<feature type="region of interest" description="Disordered" evidence="1">
    <location>
        <begin position="390"/>
        <end position="432"/>
    </location>
</feature>
<dbReference type="Proteomes" id="UP001066276">
    <property type="component" value="Chromosome 1_2"/>
</dbReference>
<proteinExistence type="predicted"/>